<feature type="compositionally biased region" description="Low complexity" evidence="1">
    <location>
        <begin position="495"/>
        <end position="522"/>
    </location>
</feature>
<feature type="compositionally biased region" description="Basic and acidic residues" evidence="1">
    <location>
        <begin position="1662"/>
        <end position="1681"/>
    </location>
</feature>
<feature type="compositionally biased region" description="Low complexity" evidence="1">
    <location>
        <begin position="751"/>
        <end position="766"/>
    </location>
</feature>
<feature type="region of interest" description="Disordered" evidence="1">
    <location>
        <begin position="2477"/>
        <end position="2536"/>
    </location>
</feature>
<feature type="region of interest" description="Disordered" evidence="1">
    <location>
        <begin position="2351"/>
        <end position="2374"/>
    </location>
</feature>
<dbReference type="OrthoDB" id="1215854at2"/>
<feature type="region of interest" description="Disordered" evidence="1">
    <location>
        <begin position="449"/>
        <end position="782"/>
    </location>
</feature>
<feature type="compositionally biased region" description="Basic and acidic residues" evidence="1">
    <location>
        <begin position="539"/>
        <end position="550"/>
    </location>
</feature>
<feature type="compositionally biased region" description="Polar residues" evidence="1">
    <location>
        <begin position="474"/>
        <end position="486"/>
    </location>
</feature>
<feature type="compositionally biased region" description="Low complexity" evidence="1">
    <location>
        <begin position="2089"/>
        <end position="2099"/>
    </location>
</feature>
<feature type="compositionally biased region" description="Gly residues" evidence="1">
    <location>
        <begin position="2104"/>
        <end position="2113"/>
    </location>
</feature>
<proteinExistence type="predicted"/>
<feature type="region of interest" description="Disordered" evidence="1">
    <location>
        <begin position="1284"/>
        <end position="1310"/>
    </location>
</feature>
<feature type="compositionally biased region" description="Polar residues" evidence="1">
    <location>
        <begin position="688"/>
        <end position="708"/>
    </location>
</feature>
<feature type="region of interest" description="Disordered" evidence="1">
    <location>
        <begin position="2889"/>
        <end position="2969"/>
    </location>
</feature>
<feature type="compositionally biased region" description="Basic and acidic residues" evidence="1">
    <location>
        <begin position="1628"/>
        <end position="1655"/>
    </location>
</feature>
<keyword evidence="3" id="KW-1185">Reference proteome</keyword>
<evidence type="ECO:0000256" key="1">
    <source>
        <dbReference type="SAM" id="MobiDB-lite"/>
    </source>
</evidence>
<feature type="compositionally biased region" description="Basic and acidic residues" evidence="1">
    <location>
        <begin position="731"/>
        <end position="750"/>
    </location>
</feature>
<feature type="compositionally biased region" description="Low complexity" evidence="1">
    <location>
        <begin position="1284"/>
        <end position="1309"/>
    </location>
</feature>
<comment type="caution">
    <text evidence="2">The sequence shown here is derived from an EMBL/GenBank/DDBJ whole genome shotgun (WGS) entry which is preliminary data.</text>
</comment>
<feature type="compositionally biased region" description="Polar residues" evidence="1">
    <location>
        <begin position="2489"/>
        <end position="2500"/>
    </location>
</feature>
<gene>
    <name evidence="2" type="ORF">FNZ23_08265</name>
</gene>
<feature type="compositionally biased region" description="Polar residues" evidence="1">
    <location>
        <begin position="2217"/>
        <end position="2227"/>
    </location>
</feature>
<feature type="region of interest" description="Disordered" evidence="1">
    <location>
        <begin position="2089"/>
        <end position="2120"/>
    </location>
</feature>
<feature type="compositionally biased region" description="Low complexity" evidence="1">
    <location>
        <begin position="629"/>
        <end position="638"/>
    </location>
</feature>
<feature type="region of interest" description="Disordered" evidence="1">
    <location>
        <begin position="1021"/>
        <end position="1126"/>
    </location>
</feature>
<protein>
    <recommendedName>
        <fullName evidence="4">OTU domain-containing protein</fullName>
    </recommendedName>
</protein>
<accession>A0A553ZMQ0</accession>
<organism evidence="2 3">
    <name type="scientific">Streptomyces benahoarensis</name>
    <dbReference type="NCBI Taxonomy" id="2595054"/>
    <lineage>
        <taxon>Bacteria</taxon>
        <taxon>Bacillati</taxon>
        <taxon>Actinomycetota</taxon>
        <taxon>Actinomycetes</taxon>
        <taxon>Kitasatosporales</taxon>
        <taxon>Streptomycetaceae</taxon>
        <taxon>Streptomyces</taxon>
    </lineage>
</organism>
<feature type="non-terminal residue" evidence="2">
    <location>
        <position position="2969"/>
    </location>
</feature>
<evidence type="ECO:0000313" key="2">
    <source>
        <dbReference type="EMBL" id="TSB42748.1"/>
    </source>
</evidence>
<evidence type="ECO:0000313" key="3">
    <source>
        <dbReference type="Proteomes" id="UP000320888"/>
    </source>
</evidence>
<feature type="region of interest" description="Disordered" evidence="1">
    <location>
        <begin position="1241"/>
        <end position="1262"/>
    </location>
</feature>
<feature type="compositionally biased region" description="Gly residues" evidence="1">
    <location>
        <begin position="2360"/>
        <end position="2371"/>
    </location>
</feature>
<feature type="region of interest" description="Disordered" evidence="1">
    <location>
        <begin position="1628"/>
        <end position="1690"/>
    </location>
</feature>
<dbReference type="Proteomes" id="UP000320888">
    <property type="component" value="Unassembled WGS sequence"/>
</dbReference>
<dbReference type="PANTHER" id="PTHR21713">
    <property type="entry name" value="NASCENT POLYPEPTIDE ASSOCIATED COMPLEX ALPHA SUBUNIT-RELATED"/>
    <property type="match status" value="1"/>
</dbReference>
<dbReference type="GO" id="GO:0005854">
    <property type="term" value="C:nascent polypeptide-associated complex"/>
    <property type="evidence" value="ECO:0007669"/>
    <property type="project" value="InterPro"/>
</dbReference>
<feature type="compositionally biased region" description="Basic and acidic residues" evidence="1">
    <location>
        <begin position="2910"/>
        <end position="2969"/>
    </location>
</feature>
<sequence length="2969" mass="321542">MVLYAPPEVQGFFIVLTGQSFSNANEDKLRDMGDGFGQIRQALEHLPEQVVHAVNTVRNSITGDTADAYAKSLSEFTAGDRNYVRAGQEITGGLEKVAKSSSVNIEYMKIMAILQITEMLIEIIIAIATFQWEEIPEIKIKTSTYLQRLLRSLLDHLAMHVIINESIGTALDGLAQRIQMAKGHRGSWDASLTKDAALGGLLDGLLEGPLSLLGGKAGKKLSDLFAGPIAKNVAKQITNELSVATDTVADTTSKSLSHGIQDIVTKNADDLLRPLGGSAAGKGVGETATKKISDDFGDLFAHTFKDTMGEQAARDLGKQYGNTFAKNWGNESRPALKEVLDHGGGQHLNPAVHQSLANLSDTTLKAIRDQHDHIATKAGHFGGMTGAVAGQAYLSEGFYNLLFSDDKSFNVTAMSGVSAAAGQVATHAGTVGGIAGVAALTHAVKNAPGPLPTTVDGDRGLPSSNEPNAYVPPATSSDGQQNASTDTTPTGGGQQPTTTNQNPVGGSTDTSTPSSSQQNTASGGSGGSGGNHRPPTSGHYEDAVSVKDDESVTDDVSVVDNESITDDKSVTDTEDVTEDDHHTAAVQATALNSHQQSAPTQQNTSQTNTAQTSPKSEAVKDGATPPVSDHQGGTQQTTHTEDGQKQTDTGTDTSNEETSGGQTGEPQKIATSSHSDDTASTDHSTATPENQSDGTQKQQPQTTPASSEKITDEHRTPQQEQQTQEQQQAQKQEHEQKQEEKQEEKQEPEQKQQTPTPTPEQQHAQQKQAAPEPSGSKWGDLTTLTERDHEPAPVTPPEFVTQQRSVVGEHLVNGDTYHVLSVPGDGDCLFTSVLVSAYHQNTLPEIRGLDVQGLRNHLARHIEQADTSELGPHHVDDPVQLVVAEAFANPATPFDAPLERDIRQRLSGEDAKKQQEAWQDLLRQSRFTGLADIVRSPAEARELGTKGLMVKAAQNGDGLWNSPFADDFARLLGESLGVNVTLKSLDRGTLPLPTGEGSPLYVHFDGGGAHYQAMAKTMSDIPHDTTAEPRPDPSQDKTEQQDTPHQREKPNPEEKQEQPNDNRQDNNHNDSQNDDRNDNQHDGRHTPQHDDRNDGQNDGTHQPPPQETPPKQVEVPQGFGKDGRYGLGQFGRLQRFGDLTFGAGGERPAGLHTLVRSALDNVHGQRGGLHGGQLKPANRDRLADKLSDQLWKDLSGDNGQYLARKLFDEDGLKLRVPVGRFGNAYTVTLKLSDVHHDAAQHLNAPTPQPTSSPTPGSAPVKDTKATGQLLFGESDKGQREAAVNYNVSDSSTVSNSRSVSATTSHASTVNDVGVKPKVTLTGSSSSSKGHSNLTNTYVRPELNLAGTREHFGFEGATLSVDIRRDGGGRHWTGTAKDTLEVTFPTELTDPKAHHTEHPWEVRSGASPTARQKLAQALQSMFFVAQESHGQSSLVSGLTKPYASMGPDSAPRRMLDNWFSEHGMLWSVHRMLSSTLLPSTVHKGTHYAAETRAGVTSIRRVGDATQVGLAGNTRDWNSVFHTASKGGGKSLDATVVIGPEALPMLSFPVGFSLGTSNSASLTEGYTGGMSHTTRFNGPSVPYELKLRVEAGLNPVGSADFSSTRDVTVIIRVPEHLTDHFEQQLADVARQDGGHLTQERNTTDEHPEERPEERPQENPDEITEVPREDHTDHQNGSEDRLTPPERPPTRGFFSVFGLQGLADLPKTFLHDARRVETRTEFRHKNTAREKEHRHALNEFLTTHFHADQLSHMASDVLNGGVRRTFRSPKGDNGQLLLHFGVSARPARPGEEAQAWRLPVANGTVQKWPTNWSWLQDSQGQTTSQSFTVGGTLSGNVTDEFTLNPADAFFSRGRDHSESDGITTYGFSHMGANTSGEMWHDSYPVVFEMTVEAEHVSGTKVLNEQQKPVLTKTVNGRADYLVPKSLPVEERSATEETPTEQTKHQVTVVDVEPDALGRNKSYPPLKTPADMTENRIASQDRIDHVHGALDLQREAAKLFEAAGIPRQDAVPYVEKLLTPDQLKGILNRDAQASAGRLVREKTFTDNNVQFVVEAITVNDKSFEQTQELSNFTLDEAMSRFTSTDKTVITHSHGLGASLSGSKENGDDSGGGSGDASGGKAVSDGKATVKVTSIHPGQFVDQTLPHRQHEADVIWRLSVVQRDTNLLGTWGTPQVLVKDVHVEGGVSYLRPEYTKVTAAEAKVPEHLAKLPLTAMTVDLSPRNTDPTATGQDGNGTPVGSTPPVSSSILKTVEKLLQQHAPDALGKNHGYHTPGTVTEAGGDSIFDARTLQSTSSLLRGTGLHVRMRTDGFGHHTYTNIVTQLTRGSGDAHFTGKISKGVLSRYTQSHIRVEEAHSHTVKHSGSFGGGASGGKGSNGASPSLSFGFGRSTTLSDSDAIMIRRHDAYSTTEEELYVYEVDSTIDLTVESVSHASQLVNALLLGQAATIKGGAETLWQYVTQHEDGTHTLSVPVREEVVVARSELSPEQLKQVEEQTGNQAGNQAAHQDLHTKTPSPRQTPTDTQTQTPPPQQTPKPIGKDEFRNHGVLVDMNESSSRKLFDDLMKELSAHDGAPKKFAEKGQAGREQLRQLLNSRELAWHLHRSGLGKATEDDSTFGARLTTEAGVATLTYGKLRLTFTQLAFGSPEGWVKGTSERSDYQYQYNTQSHAVGKDRSVGGGATANFAAATGKMTQNLAGKFKQGRTESHDSGAFTSMPTESIDRTVHWLRHSPTKLKVDVHVAADSSVDHFDLGNVTRNDVYQGSFALDDMLQLRYSPEAVVREVGGVTEAAVQVDSGWYLAPHHAGDEQQTATMLDALRTAQESDLTEGRTTWHVTSGGDGTVLVRDQRLSEADFLDRYVRPQLTPEQNADLHRLMHWEGQDTPGATRRLHIDTSARPTSDASHDHRDENQDDGGNEDRDENRDNDRDNNPNESRDSRDNTPTEPPHDNHDNHLTEPPHETPDDNPHENPDDTPG</sequence>
<feature type="compositionally biased region" description="Basic and acidic residues" evidence="1">
    <location>
        <begin position="1021"/>
        <end position="1095"/>
    </location>
</feature>
<evidence type="ECO:0008006" key="4">
    <source>
        <dbReference type="Google" id="ProtNLM"/>
    </source>
</evidence>
<dbReference type="InterPro" id="IPR016641">
    <property type="entry name" value="EGD2/NACA0like"/>
</dbReference>
<feature type="compositionally biased region" description="Low complexity" evidence="1">
    <location>
        <begin position="718"/>
        <end position="730"/>
    </location>
</feature>
<feature type="compositionally biased region" description="Low complexity" evidence="1">
    <location>
        <begin position="2508"/>
        <end position="2521"/>
    </location>
</feature>
<reference evidence="2 3" key="1">
    <citation type="submission" date="2019-07" db="EMBL/GenBank/DDBJ databases">
        <title>Draft genome for Streptomyces benahoarensis MZ03-48.</title>
        <authorList>
            <person name="Gonzalez-Pimentel J.L."/>
        </authorList>
    </citation>
    <scope>NUCLEOTIDE SEQUENCE [LARGE SCALE GENOMIC DNA]</scope>
    <source>
        <strain evidence="2 3">MZ03-48</strain>
    </source>
</reference>
<feature type="compositionally biased region" description="Low complexity" evidence="1">
    <location>
        <begin position="595"/>
        <end position="614"/>
    </location>
</feature>
<dbReference type="RefSeq" id="WP_143941932.1">
    <property type="nucleotide sequence ID" value="NZ_VKLS01000061.1"/>
</dbReference>
<feature type="region of interest" description="Disordered" evidence="1">
    <location>
        <begin position="2214"/>
        <end position="2239"/>
    </location>
</feature>
<name>A0A553ZMQ0_9ACTN</name>
<dbReference type="EMBL" id="VKLS01000061">
    <property type="protein sequence ID" value="TSB42748.1"/>
    <property type="molecule type" value="Genomic_DNA"/>
</dbReference>